<dbReference type="Proteomes" id="UP000694565">
    <property type="component" value="Unplaced"/>
</dbReference>
<keyword evidence="2" id="KW-1185">Reference proteome</keyword>
<dbReference type="AlphaFoldDB" id="A0A8C2XR56"/>
<dbReference type="Ensembl" id="ENSCLMT00005023145.1">
    <property type="protein sequence ID" value="ENSCLMP00005022070.1"/>
    <property type="gene ID" value="ENSCLMG00005010967.1"/>
</dbReference>
<organism evidence="1 2">
    <name type="scientific">Cyclopterus lumpus</name>
    <name type="common">Lumpsucker</name>
    <dbReference type="NCBI Taxonomy" id="8103"/>
    <lineage>
        <taxon>Eukaryota</taxon>
        <taxon>Metazoa</taxon>
        <taxon>Chordata</taxon>
        <taxon>Craniata</taxon>
        <taxon>Vertebrata</taxon>
        <taxon>Euteleostomi</taxon>
        <taxon>Actinopterygii</taxon>
        <taxon>Neopterygii</taxon>
        <taxon>Teleostei</taxon>
        <taxon>Neoteleostei</taxon>
        <taxon>Acanthomorphata</taxon>
        <taxon>Eupercaria</taxon>
        <taxon>Perciformes</taxon>
        <taxon>Cottioidei</taxon>
        <taxon>Cottales</taxon>
        <taxon>Cyclopteridae</taxon>
        <taxon>Cyclopterus</taxon>
    </lineage>
</organism>
<proteinExistence type="predicted"/>
<dbReference type="InterPro" id="IPR036081">
    <property type="entry name" value="Translin_sf"/>
</dbReference>
<reference evidence="1" key="1">
    <citation type="submission" date="2025-08" db="UniProtKB">
        <authorList>
            <consortium name="Ensembl"/>
        </authorList>
    </citation>
    <scope>IDENTIFICATION</scope>
</reference>
<protein>
    <submittedName>
        <fullName evidence="1">Uncharacterized protein</fullName>
    </submittedName>
</protein>
<dbReference type="GO" id="GO:0043565">
    <property type="term" value="F:sequence-specific DNA binding"/>
    <property type="evidence" value="ECO:0007669"/>
    <property type="project" value="InterPro"/>
</dbReference>
<dbReference type="Gene3D" id="1.20.58.190">
    <property type="entry name" value="Translin, domain 1"/>
    <property type="match status" value="1"/>
</dbReference>
<name>A0A8C2XR56_CYCLU</name>
<evidence type="ECO:0000313" key="2">
    <source>
        <dbReference type="Proteomes" id="UP000694565"/>
    </source>
</evidence>
<dbReference type="InterPro" id="IPR016068">
    <property type="entry name" value="Translin_N"/>
</dbReference>
<sequence>MSVTEMFSSIQGFLSADQDVREDIRKVVQTLEQTGREILTVLQSVHQPSGFKESER</sequence>
<dbReference type="SUPFAM" id="SSF74784">
    <property type="entry name" value="Translin"/>
    <property type="match status" value="1"/>
</dbReference>
<evidence type="ECO:0000313" key="1">
    <source>
        <dbReference type="Ensembl" id="ENSCLMP00005022070.1"/>
    </source>
</evidence>
<accession>A0A8C2XR56</accession>
<dbReference type="GeneTree" id="ENSGT01100000265985"/>
<reference evidence="1" key="2">
    <citation type="submission" date="2025-09" db="UniProtKB">
        <authorList>
            <consortium name="Ensembl"/>
        </authorList>
    </citation>
    <scope>IDENTIFICATION</scope>
</reference>